<name>A0A022KXR4_9MICO</name>
<organism evidence="3 4">
    <name type="scientific">Brachybacterium muris UCD-AY4</name>
    <dbReference type="NCBI Taxonomy" id="1249481"/>
    <lineage>
        <taxon>Bacteria</taxon>
        <taxon>Bacillati</taxon>
        <taxon>Actinomycetota</taxon>
        <taxon>Actinomycetes</taxon>
        <taxon>Micrococcales</taxon>
        <taxon>Dermabacteraceae</taxon>
        <taxon>Brachybacterium</taxon>
    </lineage>
</organism>
<dbReference type="STRING" id="1249481.D641_0114080"/>
<accession>A0A022KXR4</accession>
<dbReference type="HOGENOM" id="CLU_049301_2_3_11"/>
<evidence type="ECO:0000313" key="4">
    <source>
        <dbReference type="Proteomes" id="UP000019754"/>
    </source>
</evidence>
<comment type="similarity">
    <text evidence="1">Belongs to the universal stress protein A family.</text>
</comment>
<reference evidence="3 4" key="1">
    <citation type="journal article" date="2013" name="Genome Announc.">
        <title>Draft genome sequence of an Actinobacterium, Brachybacterium muris strain UCD-AY4.</title>
        <authorList>
            <person name="Lo J.R."/>
            <person name="Lang J.M."/>
            <person name="Darling A.E."/>
            <person name="Eisen J.A."/>
            <person name="Coil D.A."/>
        </authorList>
    </citation>
    <scope>NUCLEOTIDE SEQUENCE [LARGE SCALE GENOMIC DNA]</scope>
    <source>
        <strain evidence="3 4">UCD-AY4</strain>
    </source>
</reference>
<dbReference type="OrthoDB" id="3174546at2"/>
<feature type="domain" description="UspA" evidence="2">
    <location>
        <begin position="8"/>
        <end position="144"/>
    </location>
</feature>
<dbReference type="InterPro" id="IPR006015">
    <property type="entry name" value="Universal_stress_UspA"/>
</dbReference>
<dbReference type="Pfam" id="PF00582">
    <property type="entry name" value="Usp"/>
    <property type="match status" value="1"/>
</dbReference>
<dbReference type="InterPro" id="IPR014729">
    <property type="entry name" value="Rossmann-like_a/b/a_fold"/>
</dbReference>
<evidence type="ECO:0000256" key="1">
    <source>
        <dbReference type="ARBA" id="ARBA00008791"/>
    </source>
</evidence>
<dbReference type="SUPFAM" id="SSF52402">
    <property type="entry name" value="Adenine nucleotide alpha hydrolases-like"/>
    <property type="match status" value="1"/>
</dbReference>
<dbReference type="AlphaFoldDB" id="A0A022KXR4"/>
<comment type="caution">
    <text evidence="3">The sequence shown here is derived from an EMBL/GenBank/DDBJ whole genome shotgun (WGS) entry which is preliminary data.</text>
</comment>
<keyword evidence="4" id="KW-1185">Reference proteome</keyword>
<sequence>MSPVTTPRVTVGVFDSPEADDAVRWAAHHAHVIGGHLHLVHAFVWTELDVNTDPIPGVTGSGIRGAADGLIEDAVAIARELRPELTITSQIIDGNPVPVLVGASARSEVIVVGGRGLGRLLAIIVGSKSLALAARAHCPVVVVRGRPDVDGPIGLIHHPRGQEAALRAAELAACYGRPIQLVARADADEQRAQEVLAEVRDEIARTHPGVEVQGVTIPASDSPRELVQASEGASMMVVAGEKDPRHSDRIAAPRQLVTVLRFAHTPVWVERA</sequence>
<gene>
    <name evidence="3" type="ORF">D641_0114080</name>
</gene>
<dbReference type="InterPro" id="IPR006016">
    <property type="entry name" value="UspA"/>
</dbReference>
<proteinExistence type="inferred from homology"/>
<dbReference type="Gene3D" id="3.40.50.620">
    <property type="entry name" value="HUPs"/>
    <property type="match status" value="2"/>
</dbReference>
<dbReference type="RefSeq" id="WP_031307270.1">
    <property type="nucleotide sequence ID" value="NZ_AORC01000021.1"/>
</dbReference>
<dbReference type="EMBL" id="AORC01000021">
    <property type="protein sequence ID" value="EYT47917.1"/>
    <property type="molecule type" value="Genomic_DNA"/>
</dbReference>
<dbReference type="PRINTS" id="PR01438">
    <property type="entry name" value="UNVRSLSTRESS"/>
</dbReference>
<dbReference type="PANTHER" id="PTHR46553">
    <property type="entry name" value="ADENINE NUCLEOTIDE ALPHA HYDROLASES-LIKE SUPERFAMILY PROTEIN"/>
    <property type="match status" value="1"/>
</dbReference>
<dbReference type="Proteomes" id="UP000019754">
    <property type="component" value="Unassembled WGS sequence"/>
</dbReference>
<evidence type="ECO:0000259" key="2">
    <source>
        <dbReference type="Pfam" id="PF00582"/>
    </source>
</evidence>
<evidence type="ECO:0000313" key="3">
    <source>
        <dbReference type="EMBL" id="EYT47917.1"/>
    </source>
</evidence>
<protein>
    <submittedName>
        <fullName evidence="3">Universal stress protein UspA</fullName>
    </submittedName>
</protein>
<dbReference type="PANTHER" id="PTHR46553:SF3">
    <property type="entry name" value="ADENINE NUCLEOTIDE ALPHA HYDROLASES-LIKE SUPERFAMILY PROTEIN"/>
    <property type="match status" value="1"/>
</dbReference>